<accession>A0A8J7VTF2</accession>
<evidence type="ECO:0000313" key="10">
    <source>
        <dbReference type="Proteomes" id="UP000675747"/>
    </source>
</evidence>
<comment type="function">
    <text evidence="6">Catalyzes the removal of dipeptides from the N-terminus of oligopeptides.</text>
</comment>
<evidence type="ECO:0000256" key="6">
    <source>
        <dbReference type="RuleBase" id="RU366067"/>
    </source>
</evidence>
<dbReference type="InterPro" id="IPR019500">
    <property type="entry name" value="Pep_S46"/>
</dbReference>
<keyword evidence="10" id="KW-1185">Reference proteome</keyword>
<protein>
    <recommendedName>
        <fullName evidence="6">Dipeptidyl-peptidase</fullName>
        <ecNumber evidence="6">3.4.14.-</ecNumber>
    </recommendedName>
</protein>
<keyword evidence="3 6" id="KW-0645">Protease</keyword>
<keyword evidence="6" id="KW-0720">Serine protease</keyword>
<dbReference type="Proteomes" id="UP000675747">
    <property type="component" value="Unassembled WGS sequence"/>
</dbReference>
<evidence type="ECO:0000313" key="9">
    <source>
        <dbReference type="EMBL" id="MBS7456538.1"/>
    </source>
</evidence>
<dbReference type="GO" id="GO:0070009">
    <property type="term" value="F:serine-type aminopeptidase activity"/>
    <property type="evidence" value="ECO:0007669"/>
    <property type="project" value="UniProtKB-UniRule"/>
</dbReference>
<keyword evidence="5 6" id="KW-0378">Hydrolase</keyword>
<dbReference type="SUPFAM" id="SSF50494">
    <property type="entry name" value="Trypsin-like serine proteases"/>
    <property type="match status" value="1"/>
</dbReference>
<dbReference type="EC" id="3.4.14.-" evidence="6"/>
<dbReference type="PANTHER" id="PTHR38469:SF1">
    <property type="entry name" value="PERIPLASMIC PEPTIDASE SUBFAMILY S1B"/>
    <property type="match status" value="1"/>
</dbReference>
<evidence type="ECO:0000256" key="7">
    <source>
        <dbReference type="SAM" id="MobiDB-lite"/>
    </source>
</evidence>
<keyword evidence="2 6" id="KW-0031">Aminopeptidase</keyword>
<comment type="caution">
    <text evidence="8">The sequence shown here is derived from an EMBL/GenBank/DDBJ whole genome shotgun (WGS) entry which is preliminary data.</text>
</comment>
<dbReference type="Pfam" id="PF10459">
    <property type="entry name" value="Peptidase_S46"/>
    <property type="match status" value="1"/>
</dbReference>
<proteinExistence type="inferred from homology"/>
<reference evidence="9 10" key="1">
    <citation type="journal article" date="2021" name="Microbiol. Resour. Announc.">
        <title>Draft Genome Sequence of Coralloluteibacterium stylophorae LMG 29479T.</title>
        <authorList>
            <person name="Karlyshev A.V."/>
            <person name="Kudryashova E.B."/>
            <person name="Ariskina E.V."/>
            <person name="Conroy A.P."/>
            <person name="Abidueva E.Y."/>
        </authorList>
    </citation>
    <scope>NUCLEOTIDE SEQUENCE [LARGE SCALE GENOMIC DNA]</scope>
    <source>
        <strain evidence="9 10">LMG 29479</strain>
    </source>
</reference>
<name>A0A8J7VTF2_9GAMM</name>
<dbReference type="AlphaFoldDB" id="A0A8J7VTF2"/>
<keyword evidence="4" id="KW-0732">Signal</keyword>
<evidence type="ECO:0000313" key="8">
    <source>
        <dbReference type="EMBL" id="MBR0562549.1"/>
    </source>
</evidence>
<dbReference type="GO" id="GO:0043171">
    <property type="term" value="P:peptide catabolic process"/>
    <property type="evidence" value="ECO:0007669"/>
    <property type="project" value="UniProtKB-UniRule"/>
</dbReference>
<dbReference type="GO" id="GO:0006508">
    <property type="term" value="P:proteolysis"/>
    <property type="evidence" value="ECO:0007669"/>
    <property type="project" value="UniProtKB-KW"/>
</dbReference>
<evidence type="ECO:0000256" key="3">
    <source>
        <dbReference type="ARBA" id="ARBA00022670"/>
    </source>
</evidence>
<dbReference type="EMBL" id="JAGQFT020000003">
    <property type="protein sequence ID" value="MBS7456538.1"/>
    <property type="molecule type" value="Genomic_DNA"/>
</dbReference>
<dbReference type="EMBL" id="JAGQFT010000059">
    <property type="protein sequence ID" value="MBR0562549.1"/>
    <property type="molecule type" value="Genomic_DNA"/>
</dbReference>
<dbReference type="Gene3D" id="2.40.10.10">
    <property type="entry name" value="Trypsin-like serine proteases"/>
    <property type="match status" value="1"/>
</dbReference>
<dbReference type="InterPro" id="IPR043504">
    <property type="entry name" value="Peptidase_S1_PA_chymotrypsin"/>
</dbReference>
<dbReference type="GO" id="GO:0008239">
    <property type="term" value="F:dipeptidyl-peptidase activity"/>
    <property type="evidence" value="ECO:0007669"/>
    <property type="project" value="UniProtKB-UniRule"/>
</dbReference>
<evidence type="ECO:0000256" key="2">
    <source>
        <dbReference type="ARBA" id="ARBA00022438"/>
    </source>
</evidence>
<dbReference type="FunFam" id="2.40.10.10:FF:000102">
    <property type="entry name" value="Dipeptidyl-peptidase 7"/>
    <property type="match status" value="1"/>
</dbReference>
<evidence type="ECO:0000256" key="5">
    <source>
        <dbReference type="ARBA" id="ARBA00022801"/>
    </source>
</evidence>
<reference evidence="8" key="2">
    <citation type="submission" date="2021-04" db="EMBL/GenBank/DDBJ databases">
        <authorList>
            <person name="Karlyshev A.V."/>
        </authorList>
    </citation>
    <scope>NUCLEOTIDE SEQUENCE</scope>
    <source>
        <strain evidence="8">LMG 29479</strain>
    </source>
</reference>
<gene>
    <name evidence="9" type="ORF">KB893_005220</name>
    <name evidence="8" type="ORF">KB893_08475</name>
</gene>
<evidence type="ECO:0000256" key="4">
    <source>
        <dbReference type="ARBA" id="ARBA00022729"/>
    </source>
</evidence>
<dbReference type="InterPro" id="IPR009003">
    <property type="entry name" value="Peptidase_S1_PA"/>
</dbReference>
<evidence type="ECO:0000256" key="1">
    <source>
        <dbReference type="ARBA" id="ARBA00010491"/>
    </source>
</evidence>
<feature type="region of interest" description="Disordered" evidence="7">
    <location>
        <begin position="391"/>
        <end position="416"/>
    </location>
</feature>
<dbReference type="PANTHER" id="PTHR38469">
    <property type="entry name" value="PERIPLASMIC PEPTIDASE SUBFAMILY S1B"/>
    <property type="match status" value="1"/>
</dbReference>
<sequence length="704" mass="76816">MWQPHQMADLADVLRERGLEMDPADLSDLTSHPLDAVIGLGFCTASFVSPQGLIVTNHHCAYGAIQYNSTPERDLISDGFLARSLDEELPADPSLRVYVTQAIDEVTDRVTGSLPAGLDDRARFDAIDAATKALVADCEAPGGLRCGVYSFFGGLRFYLVRQMEIRDVRLVHAPPDAIGKFGGDVDNFEWPRHTGDYSFMRAYVGPDGKPADYAKENVPYRPDSWLRVAEQGPEAGDFVMVAGYPGSTNRYRRASEVAAAIDWRLPTMIDYLERSLDIIGRQTEGRDEAAIKYAATVASLNNALKLYRGQRDGFARIDAVADKQAAEAALLAWLGDQGASRRAQREAVAALEAEIAAERATRERDLWVGLLGRSGLVGSANLLYRQARESARPDAEREAGYQARDRPRQEARLRQLERRYDPQVDRALLAFVLQRYAALPADQRVAELDRWLGLAPGGTSVDDLDARLDALYAGTALGDTEARLRWFGADAAAIEASDDSALALAVAIAPALRRIEDAEKAREGRFSVLRPQVMQATIDFNAAQGRPVYPDANNSLRLTFGTVQGYAPRDAVRYEPFTTLAGIAEKHTGAEPFDAPAAELEAIAAGAGARYRGEALDAVPVNFLSDVDTTGGNSGSPTLNARGELVGLLFDGNYESLASDYVFNPDVTRSIHVDARYMRWVMDTVSGADNLLEEMGLPHGEEAR</sequence>
<organism evidence="8">
    <name type="scientific">Coralloluteibacterium stylophorae</name>
    <dbReference type="NCBI Taxonomy" id="1776034"/>
    <lineage>
        <taxon>Bacteria</taxon>
        <taxon>Pseudomonadati</taxon>
        <taxon>Pseudomonadota</taxon>
        <taxon>Gammaproteobacteria</taxon>
        <taxon>Lysobacterales</taxon>
        <taxon>Lysobacteraceae</taxon>
        <taxon>Coralloluteibacterium</taxon>
    </lineage>
</organism>
<comment type="similarity">
    <text evidence="1 6">Belongs to the peptidase S46 family.</text>
</comment>